<dbReference type="AlphaFoldDB" id="A0A562SMH3"/>
<dbReference type="InterPro" id="IPR007078">
    <property type="entry name" value="Haem_export_protD_CcmD"/>
</dbReference>
<evidence type="ECO:0000313" key="14">
    <source>
        <dbReference type="Proteomes" id="UP000320593"/>
    </source>
</evidence>
<dbReference type="RefSeq" id="WP_341873642.1">
    <property type="nucleotide sequence ID" value="NZ_SMLY01000072.1"/>
</dbReference>
<dbReference type="GO" id="GO:0005886">
    <property type="term" value="C:plasma membrane"/>
    <property type="evidence" value="ECO:0007669"/>
    <property type="project" value="UniProtKB-SubCell"/>
</dbReference>
<dbReference type="NCBIfam" id="TIGR03141">
    <property type="entry name" value="cytochro_ccmD"/>
    <property type="match status" value="1"/>
</dbReference>
<evidence type="ECO:0000256" key="12">
    <source>
        <dbReference type="RuleBase" id="RU363101"/>
    </source>
</evidence>
<evidence type="ECO:0000256" key="2">
    <source>
        <dbReference type="ARBA" id="ARBA00004377"/>
    </source>
</evidence>
<dbReference type="EMBL" id="VLLF01000010">
    <property type="protein sequence ID" value="TWI81860.1"/>
    <property type="molecule type" value="Genomic_DNA"/>
</dbReference>
<keyword evidence="14" id="KW-1185">Reference proteome</keyword>
<protein>
    <recommendedName>
        <fullName evidence="4 12">Heme exporter protein D</fullName>
    </recommendedName>
</protein>
<gene>
    <name evidence="13" type="ORF">JM93_03822</name>
</gene>
<evidence type="ECO:0000256" key="5">
    <source>
        <dbReference type="ARBA" id="ARBA00022448"/>
    </source>
</evidence>
<evidence type="ECO:0000256" key="7">
    <source>
        <dbReference type="ARBA" id="ARBA00022519"/>
    </source>
</evidence>
<comment type="similarity">
    <text evidence="3 12">Belongs to the CcmD/CycX/HelD family.</text>
</comment>
<reference evidence="13 14" key="1">
    <citation type="submission" date="2019-07" db="EMBL/GenBank/DDBJ databases">
        <title>Genomic Encyclopedia of Archaeal and Bacterial Type Strains, Phase II (KMG-II): from individual species to whole genera.</title>
        <authorList>
            <person name="Goeker M."/>
        </authorList>
    </citation>
    <scope>NUCLEOTIDE SEQUENCE [LARGE SCALE GENOMIC DNA]</scope>
    <source>
        <strain evidence="13 14">ATCC BAA-252</strain>
    </source>
</reference>
<evidence type="ECO:0000256" key="4">
    <source>
        <dbReference type="ARBA" id="ARBA00016461"/>
    </source>
</evidence>
<dbReference type="Pfam" id="PF04995">
    <property type="entry name" value="CcmD"/>
    <property type="match status" value="1"/>
</dbReference>
<keyword evidence="9 12" id="KW-0201">Cytochrome c-type biogenesis</keyword>
<comment type="function">
    <text evidence="1 12">Required for the export of heme to the periplasm for the biogenesis of c-type cytochromes.</text>
</comment>
<name>A0A562SMH3_9HYPH</name>
<evidence type="ECO:0000256" key="1">
    <source>
        <dbReference type="ARBA" id="ARBA00002442"/>
    </source>
</evidence>
<evidence type="ECO:0000313" key="13">
    <source>
        <dbReference type="EMBL" id="TWI81860.1"/>
    </source>
</evidence>
<keyword evidence="8 12" id="KW-0812">Transmembrane</keyword>
<evidence type="ECO:0000256" key="10">
    <source>
        <dbReference type="ARBA" id="ARBA00022989"/>
    </source>
</evidence>
<keyword evidence="5 12" id="KW-0813">Transport</keyword>
<evidence type="ECO:0000256" key="8">
    <source>
        <dbReference type="ARBA" id="ARBA00022692"/>
    </source>
</evidence>
<keyword evidence="6 12" id="KW-1003">Cell membrane</keyword>
<dbReference type="Proteomes" id="UP000320593">
    <property type="component" value="Unassembled WGS sequence"/>
</dbReference>
<evidence type="ECO:0000256" key="3">
    <source>
        <dbReference type="ARBA" id="ARBA00008741"/>
    </source>
</evidence>
<keyword evidence="11 12" id="KW-0472">Membrane</keyword>
<dbReference type="GO" id="GO:0017004">
    <property type="term" value="P:cytochrome complex assembly"/>
    <property type="evidence" value="ECO:0007669"/>
    <property type="project" value="UniProtKB-KW"/>
</dbReference>
<evidence type="ECO:0000256" key="6">
    <source>
        <dbReference type="ARBA" id="ARBA00022475"/>
    </source>
</evidence>
<evidence type="ECO:0000256" key="9">
    <source>
        <dbReference type="ARBA" id="ARBA00022748"/>
    </source>
</evidence>
<evidence type="ECO:0000256" key="11">
    <source>
        <dbReference type="ARBA" id="ARBA00023136"/>
    </source>
</evidence>
<organism evidence="13 14">
    <name type="scientific">Roseibium hamelinense</name>
    <dbReference type="NCBI Taxonomy" id="150831"/>
    <lineage>
        <taxon>Bacteria</taxon>
        <taxon>Pseudomonadati</taxon>
        <taxon>Pseudomonadota</taxon>
        <taxon>Alphaproteobacteria</taxon>
        <taxon>Hyphomicrobiales</taxon>
        <taxon>Stappiaceae</taxon>
        <taxon>Roseibium</taxon>
    </lineage>
</organism>
<proteinExistence type="inferred from homology"/>
<keyword evidence="10 12" id="KW-1133">Transmembrane helix</keyword>
<keyword evidence="7 12" id="KW-0997">Cell inner membrane</keyword>
<comment type="subcellular location">
    <subcellularLocation>
        <location evidence="2 12">Cell inner membrane</location>
        <topology evidence="2 12">Single-pass membrane protein</topology>
    </subcellularLocation>
</comment>
<feature type="transmembrane region" description="Helical" evidence="12">
    <location>
        <begin position="12"/>
        <end position="35"/>
    </location>
</feature>
<dbReference type="GO" id="GO:0015886">
    <property type="term" value="P:heme transport"/>
    <property type="evidence" value="ECO:0007669"/>
    <property type="project" value="InterPro"/>
</dbReference>
<sequence length="69" mass="7323">MTMNPFDLGPHAGFIIASYVTTFGIVAGLILWVLIDRAKQKSDLADLEAQGIKRSAATSQDPASEETSG</sequence>
<comment type="caution">
    <text evidence="13">The sequence shown here is derived from an EMBL/GenBank/DDBJ whole genome shotgun (WGS) entry which is preliminary data.</text>
</comment>
<accession>A0A562SMH3</accession>